<organism evidence="3 4">
    <name type="scientific">Plasmodiophora brassicae</name>
    <name type="common">Clubroot disease agent</name>
    <dbReference type="NCBI Taxonomy" id="37360"/>
    <lineage>
        <taxon>Eukaryota</taxon>
        <taxon>Sar</taxon>
        <taxon>Rhizaria</taxon>
        <taxon>Endomyxa</taxon>
        <taxon>Phytomyxea</taxon>
        <taxon>Plasmodiophorida</taxon>
        <taxon>Plasmodiophoridae</taxon>
        <taxon>Plasmodiophora</taxon>
    </lineage>
</organism>
<dbReference type="Pfam" id="PF01661">
    <property type="entry name" value="Macro"/>
    <property type="match status" value="1"/>
</dbReference>
<evidence type="ECO:0000259" key="2">
    <source>
        <dbReference type="PROSITE" id="PS51154"/>
    </source>
</evidence>
<proteinExistence type="predicted"/>
<feature type="transmembrane region" description="Helical" evidence="1">
    <location>
        <begin position="72"/>
        <end position="93"/>
    </location>
</feature>
<gene>
    <name evidence="3" type="ORF">PBRA_000518</name>
</gene>
<feature type="domain" description="Macro" evidence="2">
    <location>
        <begin position="145"/>
        <end position="330"/>
    </location>
</feature>
<dbReference type="SUPFAM" id="SSF52949">
    <property type="entry name" value="Macro domain-like"/>
    <property type="match status" value="1"/>
</dbReference>
<dbReference type="AlphaFoldDB" id="A0A0G4II30"/>
<dbReference type="STRING" id="37360.A0A0G4II30"/>
<dbReference type="InterPro" id="IPR002589">
    <property type="entry name" value="Macro_dom"/>
</dbReference>
<feature type="transmembrane region" description="Helical" evidence="1">
    <location>
        <begin position="12"/>
        <end position="37"/>
    </location>
</feature>
<accession>A0A0G4II30</accession>
<keyword evidence="1" id="KW-0472">Membrane</keyword>
<evidence type="ECO:0000256" key="1">
    <source>
        <dbReference type="SAM" id="Phobius"/>
    </source>
</evidence>
<keyword evidence="4" id="KW-1185">Reference proteome</keyword>
<dbReference type="Proteomes" id="UP000039324">
    <property type="component" value="Unassembled WGS sequence"/>
</dbReference>
<keyword evidence="1" id="KW-0812">Transmembrane</keyword>
<reference evidence="3 4" key="1">
    <citation type="submission" date="2015-02" db="EMBL/GenBank/DDBJ databases">
        <authorList>
            <person name="Chooi Y.-H."/>
        </authorList>
    </citation>
    <scope>NUCLEOTIDE SEQUENCE [LARGE SCALE GENOMIC DNA]</scope>
    <source>
        <strain evidence="3">E3</strain>
    </source>
</reference>
<dbReference type="PROSITE" id="PS51154">
    <property type="entry name" value="MACRO"/>
    <property type="match status" value="1"/>
</dbReference>
<dbReference type="InterPro" id="IPR043472">
    <property type="entry name" value="Macro_dom-like"/>
</dbReference>
<dbReference type="OrthoDB" id="6077599at2759"/>
<evidence type="ECO:0000313" key="3">
    <source>
        <dbReference type="EMBL" id="CEO94732.1"/>
    </source>
</evidence>
<dbReference type="SMART" id="SM00506">
    <property type="entry name" value="A1pp"/>
    <property type="match status" value="1"/>
</dbReference>
<feature type="transmembrane region" description="Helical" evidence="1">
    <location>
        <begin position="114"/>
        <end position="133"/>
    </location>
</feature>
<protein>
    <recommendedName>
        <fullName evidence="2">Macro domain-containing protein</fullName>
    </recommendedName>
</protein>
<evidence type="ECO:0000313" key="4">
    <source>
        <dbReference type="Proteomes" id="UP000039324"/>
    </source>
</evidence>
<dbReference type="PANTHER" id="PTHR11106">
    <property type="entry name" value="GANGLIOSIDE INDUCED DIFFERENTIATION ASSOCIATED PROTEIN 2-RELATED"/>
    <property type="match status" value="1"/>
</dbReference>
<dbReference type="EMBL" id="CDSF01000001">
    <property type="protein sequence ID" value="CEO94732.1"/>
    <property type="molecule type" value="Genomic_DNA"/>
</dbReference>
<dbReference type="CDD" id="cd02908">
    <property type="entry name" value="Macro_OAADPr_deacetylase"/>
    <property type="match status" value="1"/>
</dbReference>
<keyword evidence="1" id="KW-1133">Transmembrane helix</keyword>
<dbReference type="Gene3D" id="3.40.220.10">
    <property type="entry name" value="Leucine Aminopeptidase, subunit E, domain 1"/>
    <property type="match status" value="1"/>
</dbReference>
<name>A0A0G4II30_PLABS</name>
<dbReference type="PANTHER" id="PTHR11106:SF27">
    <property type="entry name" value="MACRO DOMAIN-CONTAINING PROTEIN"/>
    <property type="match status" value="1"/>
</dbReference>
<sequence>MQSLPSFVIIHAKLITVLALSLIVVGTGIGLTVHFAVNRASPRPHAAKSSSTTSEPENEQLVKALRRPGRSVLLGAGGAAAVGATAAGAYLWHRRTPGSTQPAPATPYWRARRLIIAPVVAATAAAVALRSVAKPANKNSHSCSKIGQHARIFDTLVKVPPQCDITKLEVDAIVNAANSELRHGGGVCGAIFEAAGPDALRNACDKLTRPCPAGDVRITPGFNLPAKYVIHAVGPQVENKNPSKSDQQTLRNVYQNALGLAKSKGLRSIAFPTISTGIYGYPKRQAAEVALNAVKDWLEQDDNKGSLDEVILTTFGKDTGTYNELIPKMFAAYQNVQ</sequence>